<feature type="region of interest" description="Disordered" evidence="1">
    <location>
        <begin position="1"/>
        <end position="31"/>
    </location>
</feature>
<accession>A0ABD2NHB2</accession>
<comment type="caution">
    <text evidence="2">The sequence shown here is derived from an EMBL/GenBank/DDBJ whole genome shotgun (WGS) entry which is preliminary data.</text>
</comment>
<evidence type="ECO:0000313" key="3">
    <source>
        <dbReference type="Proteomes" id="UP001516400"/>
    </source>
</evidence>
<protein>
    <submittedName>
        <fullName evidence="2">Uncharacterized protein</fullName>
    </submittedName>
</protein>
<proteinExistence type="predicted"/>
<gene>
    <name evidence="2" type="ORF">HHI36_013437</name>
</gene>
<sequence length="99" mass="11377">MENATSDKRLLESRVRGRPSSTSKGKDGFKWKTKFPERRSDRVRDVLPAYVPGPNSEAKNLDSIEKFWDVLFNDEMIDTIVTNTNKKIEEVCLEKATIT</sequence>
<organism evidence="2 3">
    <name type="scientific">Cryptolaemus montrouzieri</name>
    <dbReference type="NCBI Taxonomy" id="559131"/>
    <lineage>
        <taxon>Eukaryota</taxon>
        <taxon>Metazoa</taxon>
        <taxon>Ecdysozoa</taxon>
        <taxon>Arthropoda</taxon>
        <taxon>Hexapoda</taxon>
        <taxon>Insecta</taxon>
        <taxon>Pterygota</taxon>
        <taxon>Neoptera</taxon>
        <taxon>Endopterygota</taxon>
        <taxon>Coleoptera</taxon>
        <taxon>Polyphaga</taxon>
        <taxon>Cucujiformia</taxon>
        <taxon>Coccinelloidea</taxon>
        <taxon>Coccinellidae</taxon>
        <taxon>Scymninae</taxon>
        <taxon>Scymnini</taxon>
        <taxon>Cryptolaemus</taxon>
    </lineage>
</organism>
<keyword evidence="3" id="KW-1185">Reference proteome</keyword>
<dbReference type="AlphaFoldDB" id="A0ABD2NHB2"/>
<feature type="compositionally biased region" description="Basic and acidic residues" evidence="1">
    <location>
        <begin position="1"/>
        <end position="15"/>
    </location>
</feature>
<name>A0ABD2NHB2_9CUCU</name>
<evidence type="ECO:0000313" key="2">
    <source>
        <dbReference type="EMBL" id="KAL3278092.1"/>
    </source>
</evidence>
<dbReference type="EMBL" id="JABFTP020000103">
    <property type="protein sequence ID" value="KAL3278092.1"/>
    <property type="molecule type" value="Genomic_DNA"/>
</dbReference>
<reference evidence="2 3" key="1">
    <citation type="journal article" date="2021" name="BMC Biol.">
        <title>Horizontally acquired antibacterial genes associated with adaptive radiation of ladybird beetles.</title>
        <authorList>
            <person name="Li H.S."/>
            <person name="Tang X.F."/>
            <person name="Huang Y.H."/>
            <person name="Xu Z.Y."/>
            <person name="Chen M.L."/>
            <person name="Du X.Y."/>
            <person name="Qiu B.Y."/>
            <person name="Chen P.T."/>
            <person name="Zhang W."/>
            <person name="Slipinski A."/>
            <person name="Escalona H.E."/>
            <person name="Waterhouse R.M."/>
            <person name="Zwick A."/>
            <person name="Pang H."/>
        </authorList>
    </citation>
    <scope>NUCLEOTIDE SEQUENCE [LARGE SCALE GENOMIC DNA]</scope>
    <source>
        <strain evidence="2">SYSU2018</strain>
    </source>
</reference>
<dbReference type="Proteomes" id="UP001516400">
    <property type="component" value="Unassembled WGS sequence"/>
</dbReference>
<evidence type="ECO:0000256" key="1">
    <source>
        <dbReference type="SAM" id="MobiDB-lite"/>
    </source>
</evidence>